<comment type="caution">
    <text evidence="2">The sequence shown here is derived from an EMBL/GenBank/DDBJ whole genome shotgun (WGS) entry which is preliminary data.</text>
</comment>
<feature type="region of interest" description="Disordered" evidence="1">
    <location>
        <begin position="1"/>
        <end position="23"/>
    </location>
</feature>
<gene>
    <name evidence="2" type="ORF">CDAR_437641</name>
</gene>
<organism evidence="2 3">
    <name type="scientific">Caerostris darwini</name>
    <dbReference type="NCBI Taxonomy" id="1538125"/>
    <lineage>
        <taxon>Eukaryota</taxon>
        <taxon>Metazoa</taxon>
        <taxon>Ecdysozoa</taxon>
        <taxon>Arthropoda</taxon>
        <taxon>Chelicerata</taxon>
        <taxon>Arachnida</taxon>
        <taxon>Araneae</taxon>
        <taxon>Araneomorphae</taxon>
        <taxon>Entelegynae</taxon>
        <taxon>Araneoidea</taxon>
        <taxon>Araneidae</taxon>
        <taxon>Caerostris</taxon>
    </lineage>
</organism>
<evidence type="ECO:0000256" key="1">
    <source>
        <dbReference type="SAM" id="MobiDB-lite"/>
    </source>
</evidence>
<name>A0AAV4NT51_9ARAC</name>
<dbReference type="AlphaFoldDB" id="A0AAV4NT51"/>
<protein>
    <submittedName>
        <fullName evidence="2">Uncharacterized protein</fullName>
    </submittedName>
</protein>
<evidence type="ECO:0000313" key="2">
    <source>
        <dbReference type="EMBL" id="GIX87946.1"/>
    </source>
</evidence>
<accession>A0AAV4NT51</accession>
<sequence length="84" mass="9368">MAIYRNPSNHLRSQELPRSACDGGTGVPLPILDPLPRPFPNPRRKATEFLPLSLLTRSLGYKGQMMVSPVKLGHQTQQIVKVYS</sequence>
<keyword evidence="3" id="KW-1185">Reference proteome</keyword>
<evidence type="ECO:0000313" key="3">
    <source>
        <dbReference type="Proteomes" id="UP001054837"/>
    </source>
</evidence>
<reference evidence="2 3" key="1">
    <citation type="submission" date="2021-06" db="EMBL/GenBank/DDBJ databases">
        <title>Caerostris darwini draft genome.</title>
        <authorList>
            <person name="Kono N."/>
            <person name="Arakawa K."/>
        </authorList>
    </citation>
    <scope>NUCLEOTIDE SEQUENCE [LARGE SCALE GENOMIC DNA]</scope>
</reference>
<dbReference type="Proteomes" id="UP001054837">
    <property type="component" value="Unassembled WGS sequence"/>
</dbReference>
<dbReference type="EMBL" id="BPLQ01002032">
    <property type="protein sequence ID" value="GIX87946.1"/>
    <property type="molecule type" value="Genomic_DNA"/>
</dbReference>
<proteinExistence type="predicted"/>
<feature type="compositionally biased region" description="Polar residues" evidence="1">
    <location>
        <begin position="1"/>
        <end position="11"/>
    </location>
</feature>